<dbReference type="Proteomes" id="UP000646244">
    <property type="component" value="Unassembled WGS sequence"/>
</dbReference>
<accession>A0A918TH77</accession>
<evidence type="ECO:0000313" key="3">
    <source>
        <dbReference type="Proteomes" id="UP000646244"/>
    </source>
</evidence>
<dbReference type="EMBL" id="BMVB01000006">
    <property type="protein sequence ID" value="GHC47365.1"/>
    <property type="molecule type" value="Genomic_DNA"/>
</dbReference>
<comment type="caution">
    <text evidence="2">The sequence shown here is derived from an EMBL/GenBank/DDBJ whole genome shotgun (WGS) entry which is preliminary data.</text>
</comment>
<gene>
    <name evidence="2" type="ORF">GCM10010507_23650</name>
</gene>
<organism evidence="2 3">
    <name type="scientific">Streptomyces cinnamoneus</name>
    <name type="common">Streptoverticillium cinnamoneum</name>
    <dbReference type="NCBI Taxonomy" id="53446"/>
    <lineage>
        <taxon>Bacteria</taxon>
        <taxon>Bacillati</taxon>
        <taxon>Actinomycetota</taxon>
        <taxon>Actinomycetes</taxon>
        <taxon>Kitasatosporales</taxon>
        <taxon>Streptomycetaceae</taxon>
        <taxon>Streptomyces</taxon>
        <taxon>Streptomyces cinnamoneus group</taxon>
    </lineage>
</organism>
<feature type="region of interest" description="Disordered" evidence="1">
    <location>
        <begin position="166"/>
        <end position="193"/>
    </location>
</feature>
<dbReference type="AlphaFoldDB" id="A0A918TH77"/>
<protein>
    <submittedName>
        <fullName evidence="2">Uncharacterized protein</fullName>
    </submittedName>
</protein>
<sequence>MFRTRHLPAVILGTATAYLGAQLWHTVRDRNRWPFCAYNMFNYRVPETWEQLRIVLYDDRGRTTGPQDPWGLLPVEFFRVVSILESVLIGNQDEKLKEAFCERTLHRLNTARWPDFDEVRASATLPDGRPFAALEVYLVEVDAVRCDPRDRASVLGAALLHRHDPGRVTGPDGPRWRPAAGSRAVSGGVRGDI</sequence>
<evidence type="ECO:0000313" key="2">
    <source>
        <dbReference type="EMBL" id="GHC47365.1"/>
    </source>
</evidence>
<reference evidence="2" key="1">
    <citation type="journal article" date="2014" name="Int. J. Syst. Evol. Microbiol.">
        <title>Complete genome sequence of Corynebacterium casei LMG S-19264T (=DSM 44701T), isolated from a smear-ripened cheese.</title>
        <authorList>
            <consortium name="US DOE Joint Genome Institute (JGI-PGF)"/>
            <person name="Walter F."/>
            <person name="Albersmeier A."/>
            <person name="Kalinowski J."/>
            <person name="Ruckert C."/>
        </authorList>
    </citation>
    <scope>NUCLEOTIDE SEQUENCE</scope>
    <source>
        <strain evidence="2">JCM 4633</strain>
    </source>
</reference>
<name>A0A918TH77_STRCJ</name>
<evidence type="ECO:0000256" key="1">
    <source>
        <dbReference type="SAM" id="MobiDB-lite"/>
    </source>
</evidence>
<proteinExistence type="predicted"/>
<dbReference type="RefSeq" id="WP_190109658.1">
    <property type="nucleotide sequence ID" value="NZ_BMVB01000006.1"/>
</dbReference>
<reference evidence="2" key="2">
    <citation type="submission" date="2020-09" db="EMBL/GenBank/DDBJ databases">
        <authorList>
            <person name="Sun Q."/>
            <person name="Ohkuma M."/>
        </authorList>
    </citation>
    <scope>NUCLEOTIDE SEQUENCE</scope>
    <source>
        <strain evidence="2">JCM 4633</strain>
    </source>
</reference>